<evidence type="ECO:0000313" key="3">
    <source>
        <dbReference type="WBParaSite" id="SBAD_0001291601-mRNA-1"/>
    </source>
</evidence>
<gene>
    <name evidence="1" type="ORF">SBAD_LOCUS12507</name>
</gene>
<dbReference type="AlphaFoldDB" id="A0A183J9F9"/>
<organism evidence="3">
    <name type="scientific">Soboliphyme baturini</name>
    <dbReference type="NCBI Taxonomy" id="241478"/>
    <lineage>
        <taxon>Eukaryota</taxon>
        <taxon>Metazoa</taxon>
        <taxon>Ecdysozoa</taxon>
        <taxon>Nematoda</taxon>
        <taxon>Enoplea</taxon>
        <taxon>Dorylaimia</taxon>
        <taxon>Dioctophymatida</taxon>
        <taxon>Dioctophymatoidea</taxon>
        <taxon>Soboliphymatidae</taxon>
        <taxon>Soboliphyme</taxon>
    </lineage>
</organism>
<dbReference type="WBParaSite" id="SBAD_0001291601-mRNA-1">
    <property type="protein sequence ID" value="SBAD_0001291601-mRNA-1"/>
    <property type="gene ID" value="SBAD_0001291601"/>
</dbReference>
<sequence length="51" mass="5959">MIGSSGRFSFVRSFVRSLVMCEIDQQRCVFLAVFPCLGKRDDRRLTEDETR</sequence>
<evidence type="ECO:0000313" key="1">
    <source>
        <dbReference type="EMBL" id="VDP49086.1"/>
    </source>
</evidence>
<accession>A0A183J9F9</accession>
<evidence type="ECO:0000313" key="2">
    <source>
        <dbReference type="Proteomes" id="UP000270296"/>
    </source>
</evidence>
<keyword evidence="2" id="KW-1185">Reference proteome</keyword>
<protein>
    <submittedName>
        <fullName evidence="1 3">Uncharacterized protein</fullName>
    </submittedName>
</protein>
<reference evidence="3" key="1">
    <citation type="submission" date="2016-06" db="UniProtKB">
        <authorList>
            <consortium name="WormBaseParasite"/>
        </authorList>
    </citation>
    <scope>IDENTIFICATION</scope>
</reference>
<proteinExistence type="predicted"/>
<name>A0A183J9F9_9BILA</name>
<dbReference type="EMBL" id="UZAM01017986">
    <property type="protein sequence ID" value="VDP49086.1"/>
    <property type="molecule type" value="Genomic_DNA"/>
</dbReference>
<dbReference type="Proteomes" id="UP000270296">
    <property type="component" value="Unassembled WGS sequence"/>
</dbReference>
<reference evidence="1 2" key="2">
    <citation type="submission" date="2018-11" db="EMBL/GenBank/DDBJ databases">
        <authorList>
            <consortium name="Pathogen Informatics"/>
        </authorList>
    </citation>
    <scope>NUCLEOTIDE SEQUENCE [LARGE SCALE GENOMIC DNA]</scope>
</reference>